<feature type="non-terminal residue" evidence="1">
    <location>
        <position position="1"/>
    </location>
</feature>
<keyword evidence="2" id="KW-1185">Reference proteome</keyword>
<protein>
    <recommendedName>
        <fullName evidence="3">Acriflavine resistance protein B</fullName>
    </recommendedName>
</protein>
<dbReference type="RefSeq" id="WP_139798112.1">
    <property type="nucleotide sequence ID" value="NZ_MVIC01000187.1"/>
</dbReference>
<dbReference type="Gene3D" id="3.30.70.1430">
    <property type="entry name" value="Multidrug efflux transporter AcrB pore domain"/>
    <property type="match status" value="1"/>
</dbReference>
<dbReference type="EMBL" id="MVIC01000187">
    <property type="protein sequence ID" value="ORB07741.1"/>
    <property type="molecule type" value="Genomic_DNA"/>
</dbReference>
<sequence>AEDISYDDMVAKHRQLAEIIASDPAVQSYNHAVGVTGGSQSLANGRFWIVLKDRGERDVSVGEFIDRLRPQLAKVPGIMLY</sequence>
<accession>A0ABX3SYW5</accession>
<evidence type="ECO:0000313" key="1">
    <source>
        <dbReference type="EMBL" id="ORB07741.1"/>
    </source>
</evidence>
<proteinExistence type="predicted"/>
<feature type="non-terminal residue" evidence="1">
    <location>
        <position position="81"/>
    </location>
</feature>
<dbReference type="SUPFAM" id="SSF82693">
    <property type="entry name" value="Multidrug efflux transporter AcrB pore domain, PN1, PN2, PC1 and PC2 subdomains"/>
    <property type="match status" value="1"/>
</dbReference>
<gene>
    <name evidence="1" type="ORF">BST37_23045</name>
</gene>
<organism evidence="1 2">
    <name type="scientific">Mycobacterium noviomagense</name>
    <dbReference type="NCBI Taxonomy" id="459858"/>
    <lineage>
        <taxon>Bacteria</taxon>
        <taxon>Bacillati</taxon>
        <taxon>Actinomycetota</taxon>
        <taxon>Actinomycetes</taxon>
        <taxon>Mycobacteriales</taxon>
        <taxon>Mycobacteriaceae</taxon>
        <taxon>Mycobacterium</taxon>
    </lineage>
</organism>
<evidence type="ECO:0008006" key="3">
    <source>
        <dbReference type="Google" id="ProtNLM"/>
    </source>
</evidence>
<evidence type="ECO:0000313" key="2">
    <source>
        <dbReference type="Proteomes" id="UP000192374"/>
    </source>
</evidence>
<name>A0ABX3SYW5_9MYCO</name>
<dbReference type="Proteomes" id="UP000192374">
    <property type="component" value="Unassembled WGS sequence"/>
</dbReference>
<comment type="caution">
    <text evidence="1">The sequence shown here is derived from an EMBL/GenBank/DDBJ whole genome shotgun (WGS) entry which is preliminary data.</text>
</comment>
<reference evidence="1 2" key="1">
    <citation type="submission" date="2017-02" db="EMBL/GenBank/DDBJ databases">
        <title>The new phylogeny of genus Mycobacterium.</title>
        <authorList>
            <person name="Tortoli E."/>
            <person name="Trovato A."/>
            <person name="Cirillo D.M."/>
        </authorList>
    </citation>
    <scope>NUCLEOTIDE SEQUENCE [LARGE SCALE GENOMIC DNA]</scope>
    <source>
        <strain evidence="1 2">DSM 45145</strain>
    </source>
</reference>